<dbReference type="STRING" id="51670.SAMN04488557_4091"/>
<dbReference type="PANTHER" id="PTHR30024:SF47">
    <property type="entry name" value="TAURINE-BINDING PERIPLASMIC PROTEIN"/>
    <property type="match status" value="1"/>
</dbReference>
<evidence type="ECO:0000313" key="8">
    <source>
        <dbReference type="Proteomes" id="UP000199423"/>
    </source>
</evidence>
<evidence type="ECO:0000256" key="2">
    <source>
        <dbReference type="ARBA" id="ARBA00010742"/>
    </source>
</evidence>
<comment type="subcellular location">
    <subcellularLocation>
        <location evidence="1">Periplasm</location>
    </subcellularLocation>
</comment>
<name>A0A1I7NWL8_9HYPH</name>
<keyword evidence="8" id="KW-1185">Reference proteome</keyword>
<dbReference type="GO" id="GO:0016020">
    <property type="term" value="C:membrane"/>
    <property type="evidence" value="ECO:0007669"/>
    <property type="project" value="InterPro"/>
</dbReference>
<dbReference type="EMBL" id="FPCH01000005">
    <property type="protein sequence ID" value="SFV39067.1"/>
    <property type="molecule type" value="Genomic_DNA"/>
</dbReference>
<dbReference type="InterPro" id="IPR015168">
    <property type="entry name" value="SsuA/THI5"/>
</dbReference>
<dbReference type="InterPro" id="IPR010067">
    <property type="entry name" value="ABC_SsuA_sub-bd"/>
</dbReference>
<dbReference type="SUPFAM" id="SSF53850">
    <property type="entry name" value="Periplasmic binding protein-like II"/>
    <property type="match status" value="1"/>
</dbReference>
<evidence type="ECO:0000313" key="7">
    <source>
        <dbReference type="EMBL" id="SFV39067.1"/>
    </source>
</evidence>
<dbReference type="GO" id="GO:0042597">
    <property type="term" value="C:periplasmic space"/>
    <property type="evidence" value="ECO:0007669"/>
    <property type="project" value="UniProtKB-SubCell"/>
</dbReference>
<dbReference type="Pfam" id="PF09084">
    <property type="entry name" value="NMT1"/>
    <property type="match status" value="1"/>
</dbReference>
<reference evidence="8" key="1">
    <citation type="submission" date="2016-10" db="EMBL/GenBank/DDBJ databases">
        <authorList>
            <person name="Varghese N."/>
            <person name="Submissions S."/>
        </authorList>
    </citation>
    <scope>NUCLEOTIDE SEQUENCE [LARGE SCALE GENOMIC DNA]</scope>
    <source>
        <strain evidence="8">DSM 1565</strain>
    </source>
</reference>
<feature type="domain" description="SsuA/THI5-like" evidence="6">
    <location>
        <begin position="39"/>
        <end position="245"/>
    </location>
</feature>
<dbReference type="GO" id="GO:0042626">
    <property type="term" value="F:ATPase-coupled transmembrane transporter activity"/>
    <property type="evidence" value="ECO:0007669"/>
    <property type="project" value="InterPro"/>
</dbReference>
<evidence type="ECO:0000259" key="6">
    <source>
        <dbReference type="Pfam" id="PF09084"/>
    </source>
</evidence>
<evidence type="ECO:0000256" key="5">
    <source>
        <dbReference type="SAM" id="SignalP"/>
    </source>
</evidence>
<gene>
    <name evidence="7" type="ORF">SAMN04488557_4091</name>
</gene>
<proteinExistence type="inferred from homology"/>
<dbReference type="PANTHER" id="PTHR30024">
    <property type="entry name" value="ALIPHATIC SULFONATES-BINDING PROTEIN-RELATED"/>
    <property type="match status" value="1"/>
</dbReference>
<evidence type="ECO:0000256" key="4">
    <source>
        <dbReference type="ARBA" id="ARBA00022729"/>
    </source>
</evidence>
<evidence type="ECO:0000256" key="1">
    <source>
        <dbReference type="ARBA" id="ARBA00004418"/>
    </source>
</evidence>
<evidence type="ECO:0000256" key="3">
    <source>
        <dbReference type="ARBA" id="ARBA00022448"/>
    </source>
</evidence>
<dbReference type="CDD" id="cd13563">
    <property type="entry name" value="PBP2_SsuA_like_6"/>
    <property type="match status" value="1"/>
</dbReference>
<accession>A0A1I7NWL8</accession>
<sequence>MIRKVFTALALATAMMGLPAAKAADAPLQIGVTIWPGWMPWWIVEEKGYFDEVGVKANIVKFKRHPDDMSAFAGKQLDATHMILADVIIPASKGVPGRIVLITDESSGADGIIAKTGIDGIKDFKGKRVAYELGGVSQLILMRALEKEGLTLDDVSSVNMSAEDAGTAFLAGAVDVAVTWEPYLSQASKDGKGRVVFSTADTPGLVPDLLVFRAETIEKRSADVQKVIAAWNKALAFIKTNRKEAVEIMAKGAEISAEEMEQNLAGIKLYSLADNVREFGAAPDGPLFKTADEQADFLLKSKLIDSKPDVPSLVAPQFVGAVTE</sequence>
<feature type="chain" id="PRO_5011511046" evidence="5">
    <location>
        <begin position="24"/>
        <end position="324"/>
    </location>
</feature>
<dbReference type="Proteomes" id="UP000199423">
    <property type="component" value="Unassembled WGS sequence"/>
</dbReference>
<keyword evidence="4 5" id="KW-0732">Signal</keyword>
<protein>
    <submittedName>
        <fullName evidence="7">NitT/TauT family transport system substrate-binding protein</fullName>
    </submittedName>
</protein>
<dbReference type="NCBIfam" id="TIGR01728">
    <property type="entry name" value="SsuA_fam"/>
    <property type="match status" value="1"/>
</dbReference>
<organism evidence="7 8">
    <name type="scientific">Hyphomicrobium facile</name>
    <dbReference type="NCBI Taxonomy" id="51670"/>
    <lineage>
        <taxon>Bacteria</taxon>
        <taxon>Pseudomonadati</taxon>
        <taxon>Pseudomonadota</taxon>
        <taxon>Alphaproteobacteria</taxon>
        <taxon>Hyphomicrobiales</taxon>
        <taxon>Hyphomicrobiaceae</taxon>
        <taxon>Hyphomicrobium</taxon>
    </lineage>
</organism>
<feature type="signal peptide" evidence="5">
    <location>
        <begin position="1"/>
        <end position="23"/>
    </location>
</feature>
<keyword evidence="3" id="KW-0813">Transport</keyword>
<comment type="similarity">
    <text evidence="2">Belongs to the bacterial solute-binding protein SsuA/TauA family.</text>
</comment>
<dbReference type="AlphaFoldDB" id="A0A1I7NWL8"/>
<dbReference type="Gene3D" id="3.40.190.10">
    <property type="entry name" value="Periplasmic binding protein-like II"/>
    <property type="match status" value="2"/>
</dbReference>